<dbReference type="InterPro" id="IPR001608">
    <property type="entry name" value="Ala_racemase_N"/>
</dbReference>
<dbReference type="EMBL" id="JACHGT010000004">
    <property type="protein sequence ID" value="MBB6034224.1"/>
    <property type="molecule type" value="Genomic_DNA"/>
</dbReference>
<dbReference type="Gene3D" id="3.20.20.10">
    <property type="entry name" value="Alanine racemase"/>
    <property type="match status" value="1"/>
</dbReference>
<keyword evidence="2" id="KW-0456">Lyase</keyword>
<name>A0A841FEF9_9ACTN</name>
<proteinExistence type="inferred from homology"/>
<dbReference type="PANTHER" id="PTHR28004">
    <property type="entry name" value="ZGC:162816-RELATED"/>
    <property type="match status" value="1"/>
</dbReference>
<dbReference type="InterPro" id="IPR026956">
    <property type="entry name" value="D-ser_dehydrat-like_dom"/>
</dbReference>
<keyword evidence="5" id="KW-1185">Reference proteome</keyword>
<dbReference type="RefSeq" id="WP_184787106.1">
    <property type="nucleotide sequence ID" value="NZ_BONT01000045.1"/>
</dbReference>
<evidence type="ECO:0000313" key="4">
    <source>
        <dbReference type="EMBL" id="MBB6034224.1"/>
    </source>
</evidence>
<feature type="domain" description="D-serine dehydratase-like" evidence="3">
    <location>
        <begin position="308"/>
        <end position="394"/>
    </location>
</feature>
<dbReference type="Proteomes" id="UP000548476">
    <property type="component" value="Unassembled WGS sequence"/>
</dbReference>
<organism evidence="4 5">
    <name type="scientific">Phytomonospora endophytica</name>
    <dbReference type="NCBI Taxonomy" id="714109"/>
    <lineage>
        <taxon>Bacteria</taxon>
        <taxon>Bacillati</taxon>
        <taxon>Actinomycetota</taxon>
        <taxon>Actinomycetes</taxon>
        <taxon>Micromonosporales</taxon>
        <taxon>Micromonosporaceae</taxon>
        <taxon>Phytomonospora</taxon>
    </lineage>
</organism>
<dbReference type="InterPro" id="IPR029066">
    <property type="entry name" value="PLP-binding_barrel"/>
</dbReference>
<dbReference type="PANTHER" id="PTHR28004:SF8">
    <property type="entry name" value="D-SERINE DEAMINASE"/>
    <property type="match status" value="1"/>
</dbReference>
<accession>A0A841FEF9</accession>
<comment type="caution">
    <text evidence="4">The sequence shown here is derived from an EMBL/GenBank/DDBJ whole genome shotgun (WGS) entry which is preliminary data.</text>
</comment>
<gene>
    <name evidence="4" type="ORF">HNR73_002074</name>
</gene>
<dbReference type="InterPro" id="IPR051466">
    <property type="entry name" value="D-amino_acid_metab_enzyme"/>
</dbReference>
<protein>
    <submittedName>
        <fullName evidence="4">D-serine deaminase-like pyridoxal phosphate-dependent protein</fullName>
    </submittedName>
</protein>
<dbReference type="GO" id="GO:0016829">
    <property type="term" value="F:lyase activity"/>
    <property type="evidence" value="ECO:0007669"/>
    <property type="project" value="UniProtKB-KW"/>
</dbReference>
<evidence type="ECO:0000259" key="3">
    <source>
        <dbReference type="SMART" id="SM01119"/>
    </source>
</evidence>
<dbReference type="AlphaFoldDB" id="A0A841FEF9"/>
<dbReference type="SUPFAM" id="SSF51419">
    <property type="entry name" value="PLP-binding barrel"/>
    <property type="match status" value="1"/>
</dbReference>
<reference evidence="4 5" key="1">
    <citation type="submission" date="2020-08" db="EMBL/GenBank/DDBJ databases">
        <title>Genomic Encyclopedia of Type Strains, Phase IV (KMG-IV): sequencing the most valuable type-strain genomes for metagenomic binning, comparative biology and taxonomic classification.</title>
        <authorList>
            <person name="Goeker M."/>
        </authorList>
    </citation>
    <scope>NUCLEOTIDE SEQUENCE [LARGE SCALE GENOMIC DNA]</scope>
    <source>
        <strain evidence="4 5">YIM 65646</strain>
    </source>
</reference>
<dbReference type="Pfam" id="PF14031">
    <property type="entry name" value="D-ser_dehydrat"/>
    <property type="match status" value="1"/>
</dbReference>
<evidence type="ECO:0000256" key="2">
    <source>
        <dbReference type="ARBA" id="ARBA00023239"/>
    </source>
</evidence>
<dbReference type="SMART" id="SM01119">
    <property type="entry name" value="D-ser_dehydrat"/>
    <property type="match status" value="1"/>
</dbReference>
<sequence length="407" mass="42849">MREQARLDGRALDAARGERLDWRFKALPPSAHGSTLDEWLATGPRLSDLGTPLMTLDADALAHNISAMADWCASAGVAHAPHGKTTMAPALWKRQFDAGAVAISLATVPQLRVARAFGVSSVLLANELSDPAALDWLAGWAAEGAEIRCLVDSVAGVSLMDDALRDSAGPLDVCVELGAPGARAGARGLDAAREVAEAVQRSSRLRLAGVSGWDGGVAHDATPGDLAKVDALLAELRSLHESLKYETDVPVVTAGGSAYFDQVAENLADLDDARVVVRAGSYITHDDGTYVELSPGLRGRSGPVPRPALRAFGRVISRPETDLAILDIGRRDVPFDAGLPVPLDLPGASIVQLNDQHAFLTGEIDGVAVGDKVRLGISHPCTAFDKWNLIPVCDAEGTVVDAIRTYF</sequence>
<dbReference type="Pfam" id="PF01168">
    <property type="entry name" value="Ala_racemase_N"/>
    <property type="match status" value="1"/>
</dbReference>
<dbReference type="InterPro" id="IPR042208">
    <property type="entry name" value="D-ser_dehydrat-like_sf"/>
</dbReference>
<evidence type="ECO:0000313" key="5">
    <source>
        <dbReference type="Proteomes" id="UP000548476"/>
    </source>
</evidence>
<evidence type="ECO:0000256" key="1">
    <source>
        <dbReference type="ARBA" id="ARBA00005323"/>
    </source>
</evidence>
<comment type="similarity">
    <text evidence="1">Belongs to the DSD1 family.</text>
</comment>
<dbReference type="Gene3D" id="2.40.37.20">
    <property type="entry name" value="D-serine dehydratase-like domain"/>
    <property type="match status" value="1"/>
</dbReference>